<protein>
    <recommendedName>
        <fullName evidence="3">Nif11 domain-containing protein</fullName>
    </recommendedName>
</protein>
<dbReference type="RefSeq" id="WP_126582196.1">
    <property type="nucleotide sequence ID" value="NZ_BIFR01000002.1"/>
</dbReference>
<proteinExistence type="predicted"/>
<evidence type="ECO:0000313" key="2">
    <source>
        <dbReference type="Proteomes" id="UP000287352"/>
    </source>
</evidence>
<organism evidence="1 2">
    <name type="scientific">Tengunoibacter tsumagoiensis</name>
    <dbReference type="NCBI Taxonomy" id="2014871"/>
    <lineage>
        <taxon>Bacteria</taxon>
        <taxon>Bacillati</taxon>
        <taxon>Chloroflexota</taxon>
        <taxon>Ktedonobacteria</taxon>
        <taxon>Ktedonobacterales</taxon>
        <taxon>Dictyobacteraceae</taxon>
        <taxon>Tengunoibacter</taxon>
    </lineage>
</organism>
<sequence length="82" mass="8988">MSEKDMAHLRVVAQQLVERLGADPTFKTQVQQDPVAVLSGAGLPQEYVSTFLHETGLEEVAGYLSPNTTHYCLITCLLSNII</sequence>
<dbReference type="Proteomes" id="UP000287352">
    <property type="component" value="Unassembled WGS sequence"/>
</dbReference>
<keyword evidence="2" id="KW-1185">Reference proteome</keyword>
<comment type="caution">
    <text evidence="1">The sequence shown here is derived from an EMBL/GenBank/DDBJ whole genome shotgun (WGS) entry which is preliminary data.</text>
</comment>
<evidence type="ECO:0008006" key="3">
    <source>
        <dbReference type="Google" id="ProtNLM"/>
    </source>
</evidence>
<evidence type="ECO:0000313" key="1">
    <source>
        <dbReference type="EMBL" id="GCE14645.1"/>
    </source>
</evidence>
<name>A0A402A6K3_9CHLR</name>
<gene>
    <name evidence="1" type="ORF">KTT_45040</name>
</gene>
<dbReference type="OrthoDB" id="172825at2"/>
<reference evidence="2" key="1">
    <citation type="submission" date="2018-12" db="EMBL/GenBank/DDBJ databases">
        <title>Tengunoibacter tsumagoiensis gen. nov., sp. nov., Dictyobacter kobayashii sp. nov., D. alpinus sp. nov., and D. joshuensis sp. nov. and description of Dictyobacteraceae fam. nov. within the order Ktedonobacterales isolated from Tengu-no-mugimeshi.</title>
        <authorList>
            <person name="Wang C.M."/>
            <person name="Zheng Y."/>
            <person name="Sakai Y."/>
            <person name="Toyoda A."/>
            <person name="Minakuchi Y."/>
            <person name="Abe K."/>
            <person name="Yokota A."/>
            <person name="Yabe S."/>
        </authorList>
    </citation>
    <scope>NUCLEOTIDE SEQUENCE [LARGE SCALE GENOMIC DNA]</scope>
    <source>
        <strain evidence="2">Uno3</strain>
    </source>
</reference>
<accession>A0A402A6K3</accession>
<dbReference type="EMBL" id="BIFR01000002">
    <property type="protein sequence ID" value="GCE14645.1"/>
    <property type="molecule type" value="Genomic_DNA"/>
</dbReference>
<dbReference type="AlphaFoldDB" id="A0A402A6K3"/>